<evidence type="ECO:0000256" key="2">
    <source>
        <dbReference type="ARBA" id="ARBA00023235"/>
    </source>
</evidence>
<gene>
    <name evidence="6" type="ORF">AREALGSMS7_03150</name>
</gene>
<dbReference type="PANTHER" id="PTHR34389:SF2">
    <property type="entry name" value="L-RHAMNOSE MUTAROTASE"/>
    <property type="match status" value="1"/>
</dbReference>
<dbReference type="GO" id="GO:0019301">
    <property type="term" value="P:rhamnose catabolic process"/>
    <property type="evidence" value="ECO:0007669"/>
    <property type="project" value="UniProtKB-UniRule"/>
</dbReference>
<dbReference type="KEGG" id="aalg:AREALGSMS7_03150"/>
<dbReference type="InterPro" id="IPR008000">
    <property type="entry name" value="Rham/fucose_mutarotase"/>
</dbReference>
<keyword evidence="1" id="KW-0963">Cytoplasm</keyword>
<protein>
    <recommendedName>
        <fullName evidence="5">L-rhamnose mutarotase</fullName>
        <ecNumber evidence="5">5.1.3.32</ecNumber>
    </recommendedName>
</protein>
<keyword evidence="2 6" id="KW-0413">Isomerase</keyword>
<dbReference type="SUPFAM" id="SSF54909">
    <property type="entry name" value="Dimeric alpha+beta barrel"/>
    <property type="match status" value="1"/>
</dbReference>
<dbReference type="PANTHER" id="PTHR34389">
    <property type="entry name" value="L-RHAMNOSE MUTAROTASE"/>
    <property type="match status" value="1"/>
</dbReference>
<sequence length="104" mass="12427">MIRKAFKMKVYPNSIEEYAQRHNPIWKELEEVLKKHGVHNYSIFLDHETHILFGYAELESEEKWNAIADTQICKDWWVHMAGLMETNENNSPVSTDLEQVFYLK</sequence>
<dbReference type="GO" id="GO:0062192">
    <property type="term" value="F:L-rhamnose mutarotase activity"/>
    <property type="evidence" value="ECO:0007669"/>
    <property type="project" value="UniProtKB-UniRule"/>
</dbReference>
<dbReference type="EMBL" id="CP022515">
    <property type="protein sequence ID" value="ASO06579.1"/>
    <property type="molecule type" value="Genomic_DNA"/>
</dbReference>
<keyword evidence="4" id="KW-0684">Rhamnose metabolism</keyword>
<dbReference type="HAMAP" id="MF_01663">
    <property type="entry name" value="L_rham_rotase"/>
    <property type="match status" value="1"/>
</dbReference>
<reference evidence="6 7" key="1">
    <citation type="submission" date="2017-07" db="EMBL/GenBank/DDBJ databases">
        <title>Genome Sequence of Arenibacter algicola Strain SMS7 Isolated from a culture of the Diatom Skeletonema marinoi.</title>
        <authorList>
            <person name="Topel M."/>
            <person name="Pinder M.I.M."/>
            <person name="Johansson O.N."/>
            <person name="Kourtchenko O."/>
            <person name="Godhe A."/>
            <person name="Clarke A.K."/>
        </authorList>
    </citation>
    <scope>NUCLEOTIDE SEQUENCE [LARGE SCALE GENOMIC DNA]</scope>
    <source>
        <strain evidence="6 7">SMS7</strain>
    </source>
</reference>
<dbReference type="RefSeq" id="WP_093979039.1">
    <property type="nucleotide sequence ID" value="NZ_CP022515.1"/>
</dbReference>
<evidence type="ECO:0000256" key="5">
    <source>
        <dbReference type="NCBIfam" id="TIGR02625"/>
    </source>
</evidence>
<dbReference type="STRING" id="616991.GCA_000733925_01468"/>
<evidence type="ECO:0000256" key="1">
    <source>
        <dbReference type="ARBA" id="ARBA00022490"/>
    </source>
</evidence>
<dbReference type="Proteomes" id="UP000204551">
    <property type="component" value="Chromosome"/>
</dbReference>
<evidence type="ECO:0000313" key="6">
    <source>
        <dbReference type="EMBL" id="ASO06579.1"/>
    </source>
</evidence>
<organism evidence="6 7">
    <name type="scientific">Arenibacter algicola</name>
    <dbReference type="NCBI Taxonomy" id="616991"/>
    <lineage>
        <taxon>Bacteria</taxon>
        <taxon>Pseudomonadati</taxon>
        <taxon>Bacteroidota</taxon>
        <taxon>Flavobacteriia</taxon>
        <taxon>Flavobacteriales</taxon>
        <taxon>Flavobacteriaceae</taxon>
        <taxon>Arenibacter</taxon>
    </lineage>
</organism>
<evidence type="ECO:0000256" key="3">
    <source>
        <dbReference type="ARBA" id="ARBA00023277"/>
    </source>
</evidence>
<dbReference type="EC" id="5.1.3.32" evidence="5"/>
<keyword evidence="3" id="KW-0119">Carbohydrate metabolism</keyword>
<dbReference type="eggNOG" id="COG3254">
    <property type="taxonomic scope" value="Bacteria"/>
</dbReference>
<proteinExistence type="inferred from homology"/>
<dbReference type="AlphaFoldDB" id="A0A221UYZ4"/>
<accession>A0A221UYZ4</accession>
<dbReference type="InterPro" id="IPR011008">
    <property type="entry name" value="Dimeric_a/b-barrel"/>
</dbReference>
<dbReference type="Pfam" id="PF05336">
    <property type="entry name" value="rhaM"/>
    <property type="match status" value="1"/>
</dbReference>
<dbReference type="NCBIfam" id="TIGR02625">
    <property type="entry name" value="YiiL_rotase"/>
    <property type="match status" value="1"/>
</dbReference>
<dbReference type="GO" id="GO:0005737">
    <property type="term" value="C:cytoplasm"/>
    <property type="evidence" value="ECO:0007669"/>
    <property type="project" value="InterPro"/>
</dbReference>
<evidence type="ECO:0000313" key="7">
    <source>
        <dbReference type="Proteomes" id="UP000204551"/>
    </source>
</evidence>
<dbReference type="Gene3D" id="3.30.70.100">
    <property type="match status" value="1"/>
</dbReference>
<name>A0A221UYZ4_9FLAO</name>
<dbReference type="InterPro" id="IPR013448">
    <property type="entry name" value="L-rhamnose_mutarotase"/>
</dbReference>
<evidence type="ECO:0000256" key="4">
    <source>
        <dbReference type="ARBA" id="ARBA00023308"/>
    </source>
</evidence>